<organism evidence="1 2">
    <name type="scientific">Eretmocerus hayati</name>
    <dbReference type="NCBI Taxonomy" id="131215"/>
    <lineage>
        <taxon>Eukaryota</taxon>
        <taxon>Metazoa</taxon>
        <taxon>Ecdysozoa</taxon>
        <taxon>Arthropoda</taxon>
        <taxon>Hexapoda</taxon>
        <taxon>Insecta</taxon>
        <taxon>Pterygota</taxon>
        <taxon>Neoptera</taxon>
        <taxon>Endopterygota</taxon>
        <taxon>Hymenoptera</taxon>
        <taxon>Apocrita</taxon>
        <taxon>Proctotrupomorpha</taxon>
        <taxon>Chalcidoidea</taxon>
        <taxon>Aphelinidae</taxon>
        <taxon>Aphelininae</taxon>
        <taxon>Eretmocerus</taxon>
    </lineage>
</organism>
<dbReference type="EMBL" id="CM056741">
    <property type="protein sequence ID" value="KAJ8684004.1"/>
    <property type="molecule type" value="Genomic_DNA"/>
</dbReference>
<proteinExistence type="predicted"/>
<dbReference type="Proteomes" id="UP001239111">
    <property type="component" value="Chromosome 1"/>
</dbReference>
<accession>A0ACC2PN45</accession>
<protein>
    <submittedName>
        <fullName evidence="1">Uncharacterized protein</fullName>
    </submittedName>
</protein>
<evidence type="ECO:0000313" key="1">
    <source>
        <dbReference type="EMBL" id="KAJ8684004.1"/>
    </source>
</evidence>
<gene>
    <name evidence="1" type="ORF">QAD02_019796</name>
</gene>
<evidence type="ECO:0000313" key="2">
    <source>
        <dbReference type="Proteomes" id="UP001239111"/>
    </source>
</evidence>
<keyword evidence="2" id="KW-1185">Reference proteome</keyword>
<comment type="caution">
    <text evidence="1">The sequence shown here is derived from an EMBL/GenBank/DDBJ whole genome shotgun (WGS) entry which is preliminary data.</text>
</comment>
<reference evidence="1" key="1">
    <citation type="submission" date="2023-04" db="EMBL/GenBank/DDBJ databases">
        <title>A chromosome-level genome assembly of the parasitoid wasp Eretmocerus hayati.</title>
        <authorList>
            <person name="Zhong Y."/>
            <person name="Liu S."/>
            <person name="Liu Y."/>
        </authorList>
    </citation>
    <scope>NUCLEOTIDE SEQUENCE</scope>
    <source>
        <strain evidence="1">ZJU_SS_LIU_2023</strain>
    </source>
</reference>
<name>A0ACC2PN45_9HYME</name>
<sequence>MRFSQHVAEPIIGKNVRDVKKEEFLFIVSIARTRLFTLKREHFCTGSLISSKHVLTAEHCFDEEILSRIRVLYGSSNLNEADEYEAHTWITYPEWAFVNNRRVKNEDDDIAILILTDNIRTPPNFMPGKLSFTNRIRTPLKRGIIAGWGASNTEQSPDIMKAAVVKVLKKKECMNKIEKLVKVRTSLSGRHICSASYPYALADDGDSGSPIFDDDNRIFGVTAAVYTEVKDLNERFNLHISVDFYKPFILDVMSEKYDQRARPSFFI</sequence>